<protein>
    <submittedName>
        <fullName evidence="2">Enoyl-CoA hydratase-related protein</fullName>
    </submittedName>
</protein>
<dbReference type="PANTHER" id="PTHR42964:SF1">
    <property type="entry name" value="POLYKETIDE BIOSYNTHESIS ENOYL-COA HYDRATASE PKSH-RELATED"/>
    <property type="match status" value="1"/>
</dbReference>
<dbReference type="Pfam" id="PF00378">
    <property type="entry name" value="ECH_1"/>
    <property type="match status" value="1"/>
</dbReference>
<dbReference type="PANTHER" id="PTHR42964">
    <property type="entry name" value="ENOYL-COA HYDRATASE"/>
    <property type="match status" value="1"/>
</dbReference>
<dbReference type="GO" id="GO:0003824">
    <property type="term" value="F:catalytic activity"/>
    <property type="evidence" value="ECO:0007669"/>
    <property type="project" value="UniProtKB-ARBA"/>
</dbReference>
<dbReference type="InterPro" id="IPR001753">
    <property type="entry name" value="Enoyl-CoA_hydra/iso"/>
</dbReference>
<accession>A0AB39UZG7</accession>
<dbReference type="AlphaFoldDB" id="A0AB39UZG7"/>
<proteinExistence type="inferred from homology"/>
<dbReference type="InterPro" id="IPR051683">
    <property type="entry name" value="Enoyl-CoA_Hydratase/Isomerase"/>
</dbReference>
<dbReference type="GO" id="GO:0008300">
    <property type="term" value="P:isoprenoid catabolic process"/>
    <property type="evidence" value="ECO:0007669"/>
    <property type="project" value="TreeGrafter"/>
</dbReference>
<evidence type="ECO:0000313" key="2">
    <source>
        <dbReference type="EMBL" id="XDT73779.1"/>
    </source>
</evidence>
<evidence type="ECO:0000256" key="1">
    <source>
        <dbReference type="ARBA" id="ARBA00005254"/>
    </source>
</evidence>
<organism evidence="2">
    <name type="scientific">Thermohahella caldifontis</name>
    <dbReference type="NCBI Taxonomy" id="3142973"/>
    <lineage>
        <taxon>Bacteria</taxon>
        <taxon>Pseudomonadati</taxon>
        <taxon>Pseudomonadota</taxon>
        <taxon>Gammaproteobacteria</taxon>
        <taxon>Oceanospirillales</taxon>
        <taxon>Hahellaceae</taxon>
        <taxon>Thermohahella</taxon>
    </lineage>
</organism>
<gene>
    <name evidence="2" type="ORF">AAIA72_07370</name>
</gene>
<dbReference type="SUPFAM" id="SSF52096">
    <property type="entry name" value="ClpP/crotonase"/>
    <property type="match status" value="1"/>
</dbReference>
<dbReference type="RefSeq" id="WP_369602759.1">
    <property type="nucleotide sequence ID" value="NZ_CP154858.1"/>
</dbReference>
<dbReference type="Gene3D" id="3.90.226.10">
    <property type="entry name" value="2-enoyl-CoA Hydratase, Chain A, domain 1"/>
    <property type="match status" value="1"/>
</dbReference>
<sequence length="272" mass="29380">MDWPYFTTLELDEQSGMVHVWLNRPDVRNAMSLDMVNELNTLFEIADANPGIRALILRGRGGHFCAGGDIRDMANARARAAKGDGDPFFELNRAFGRMITRANRVACPVVAILEGAVLGGGFGLACVSDIALAHADCQFGLPETGLGIPPAQIAPFVVQRIGLTRARALALTGARFDGRTALQYGLVHETADTPQALDAAVQETLERIRRCAPGANRVTKALLLGTLERPLDELLDDAARAFSSAIQGEEGQEGTLAFMQKRKPRWAEVKDA</sequence>
<dbReference type="KEGG" id="tcd:AAIA72_07370"/>
<dbReference type="Gene3D" id="1.10.12.10">
    <property type="entry name" value="Lyase 2-enoyl-coa Hydratase, Chain A, domain 2"/>
    <property type="match status" value="1"/>
</dbReference>
<name>A0AB39UZG7_9GAMM</name>
<dbReference type="InterPro" id="IPR029045">
    <property type="entry name" value="ClpP/crotonase-like_dom_sf"/>
</dbReference>
<dbReference type="EMBL" id="CP154858">
    <property type="protein sequence ID" value="XDT73779.1"/>
    <property type="molecule type" value="Genomic_DNA"/>
</dbReference>
<dbReference type="CDD" id="cd06558">
    <property type="entry name" value="crotonase-like"/>
    <property type="match status" value="1"/>
</dbReference>
<comment type="similarity">
    <text evidence="1">Belongs to the enoyl-CoA hydratase/isomerase family.</text>
</comment>
<reference evidence="2" key="1">
    <citation type="submission" date="2024-05" db="EMBL/GenBank/DDBJ databases">
        <title>Genome sequencing of novel strain.</title>
        <authorList>
            <person name="Ganbat D."/>
            <person name="Ganbat S."/>
            <person name="Lee S.-J."/>
        </authorList>
    </citation>
    <scope>NUCLEOTIDE SEQUENCE</scope>
    <source>
        <strain evidence="2">SMD15-11</strain>
    </source>
</reference>
<dbReference type="InterPro" id="IPR014748">
    <property type="entry name" value="Enoyl-CoA_hydra_C"/>
</dbReference>